<protein>
    <recommendedName>
        <fullName evidence="4">Nucleic-acid-binding protein from transposon X-element</fullName>
    </recommendedName>
</protein>
<evidence type="ECO:0000313" key="2">
    <source>
        <dbReference type="EMBL" id="KOC71376.1"/>
    </source>
</evidence>
<evidence type="ECO:0008006" key="4">
    <source>
        <dbReference type="Google" id="ProtNLM"/>
    </source>
</evidence>
<dbReference type="AlphaFoldDB" id="A0A0L7RKW2"/>
<keyword evidence="3" id="KW-1185">Reference proteome</keyword>
<accession>A0A0L7RKW2</accession>
<gene>
    <name evidence="2" type="ORF">WH47_02421</name>
</gene>
<reference evidence="2 3" key="1">
    <citation type="submission" date="2015-07" db="EMBL/GenBank/DDBJ databases">
        <title>The genome of Habropoda laboriosa.</title>
        <authorList>
            <person name="Pan H."/>
            <person name="Kapheim K."/>
        </authorList>
    </citation>
    <scope>NUCLEOTIDE SEQUENCE [LARGE SCALE GENOMIC DNA]</scope>
    <source>
        <strain evidence="2">0110345459</strain>
    </source>
</reference>
<dbReference type="Proteomes" id="UP000053825">
    <property type="component" value="Unassembled WGS sequence"/>
</dbReference>
<name>A0A0L7RKW2_9HYME</name>
<sequence>MAAVCHTQTHCNKKPTCVNCAVKRATIECKTKRFEKAKCVHCGESHAANYQGCIVAKEPLKRRKQILHEQKRGIQKSTTGQKNQLDSFSRD</sequence>
<evidence type="ECO:0000313" key="3">
    <source>
        <dbReference type="Proteomes" id="UP000053825"/>
    </source>
</evidence>
<dbReference type="EMBL" id="KQ414568">
    <property type="protein sequence ID" value="KOC71376.1"/>
    <property type="molecule type" value="Genomic_DNA"/>
</dbReference>
<feature type="region of interest" description="Disordered" evidence="1">
    <location>
        <begin position="69"/>
        <end position="91"/>
    </location>
</feature>
<organism evidence="2 3">
    <name type="scientific">Habropoda laboriosa</name>
    <dbReference type="NCBI Taxonomy" id="597456"/>
    <lineage>
        <taxon>Eukaryota</taxon>
        <taxon>Metazoa</taxon>
        <taxon>Ecdysozoa</taxon>
        <taxon>Arthropoda</taxon>
        <taxon>Hexapoda</taxon>
        <taxon>Insecta</taxon>
        <taxon>Pterygota</taxon>
        <taxon>Neoptera</taxon>
        <taxon>Endopterygota</taxon>
        <taxon>Hymenoptera</taxon>
        <taxon>Apocrita</taxon>
        <taxon>Aculeata</taxon>
        <taxon>Apoidea</taxon>
        <taxon>Anthophila</taxon>
        <taxon>Apidae</taxon>
        <taxon>Habropoda</taxon>
    </lineage>
</organism>
<evidence type="ECO:0000256" key="1">
    <source>
        <dbReference type="SAM" id="MobiDB-lite"/>
    </source>
</evidence>
<proteinExistence type="predicted"/>
<feature type="compositionally biased region" description="Polar residues" evidence="1">
    <location>
        <begin position="75"/>
        <end position="91"/>
    </location>
</feature>